<gene>
    <name evidence="1" type="ORF">UFOPK3651_01056</name>
</gene>
<accession>A0A6J7I098</accession>
<sequence length="137" mass="15168">MSHEPQSLPWLSPELSPSLDGCWVSHEPQSLPWLSPELSPSLDGCWVSHEPQSLPWLSPELSPSPRTCDGSWLSSPPLLSHELQSLFELSSELVDCSELHEPWSVLPSACAGTIQRPPMTRALPAAIESRPILKRLF</sequence>
<dbReference type="AlphaFoldDB" id="A0A6J7I098"/>
<organism evidence="1">
    <name type="scientific">freshwater metagenome</name>
    <dbReference type="NCBI Taxonomy" id="449393"/>
    <lineage>
        <taxon>unclassified sequences</taxon>
        <taxon>metagenomes</taxon>
        <taxon>ecological metagenomes</taxon>
    </lineage>
</organism>
<evidence type="ECO:0000313" key="1">
    <source>
        <dbReference type="EMBL" id="CAB4924142.1"/>
    </source>
</evidence>
<proteinExistence type="predicted"/>
<reference evidence="1" key="1">
    <citation type="submission" date="2020-05" db="EMBL/GenBank/DDBJ databases">
        <authorList>
            <person name="Chiriac C."/>
            <person name="Salcher M."/>
            <person name="Ghai R."/>
            <person name="Kavagutti S V."/>
        </authorList>
    </citation>
    <scope>NUCLEOTIDE SEQUENCE</scope>
</reference>
<dbReference type="EMBL" id="CAFBMT010000004">
    <property type="protein sequence ID" value="CAB4924142.1"/>
    <property type="molecule type" value="Genomic_DNA"/>
</dbReference>
<protein>
    <submittedName>
        <fullName evidence="1">Unannotated protein</fullName>
    </submittedName>
</protein>
<name>A0A6J7I098_9ZZZZ</name>